<gene>
    <name evidence="1" type="ORF">TorRG33x02_306500</name>
</gene>
<comment type="caution">
    <text evidence="1">The sequence shown here is derived from an EMBL/GenBank/DDBJ whole genome shotgun (WGS) entry which is preliminary data.</text>
</comment>
<protein>
    <submittedName>
        <fullName evidence="1">Uncharacterized protein</fullName>
    </submittedName>
</protein>
<dbReference type="AlphaFoldDB" id="A0A2P5BW76"/>
<dbReference type="Proteomes" id="UP000237000">
    <property type="component" value="Unassembled WGS sequence"/>
</dbReference>
<dbReference type="EMBL" id="JXTC01000450">
    <property type="protein sequence ID" value="PON53044.1"/>
    <property type="molecule type" value="Genomic_DNA"/>
</dbReference>
<evidence type="ECO:0000313" key="1">
    <source>
        <dbReference type="EMBL" id="PON53044.1"/>
    </source>
</evidence>
<accession>A0A2P5BW76</accession>
<reference evidence="2" key="1">
    <citation type="submission" date="2016-06" db="EMBL/GenBank/DDBJ databases">
        <title>Parallel loss of symbiosis genes in relatives of nitrogen-fixing non-legume Parasponia.</title>
        <authorList>
            <person name="Van Velzen R."/>
            <person name="Holmer R."/>
            <person name="Bu F."/>
            <person name="Rutten L."/>
            <person name="Van Zeijl A."/>
            <person name="Liu W."/>
            <person name="Santuari L."/>
            <person name="Cao Q."/>
            <person name="Sharma T."/>
            <person name="Shen D."/>
            <person name="Roswanjaya Y."/>
            <person name="Wardhani T."/>
            <person name="Kalhor M.S."/>
            <person name="Jansen J."/>
            <person name="Van den Hoogen J."/>
            <person name="Gungor B."/>
            <person name="Hartog M."/>
            <person name="Hontelez J."/>
            <person name="Verver J."/>
            <person name="Yang W.-C."/>
            <person name="Schijlen E."/>
            <person name="Repin R."/>
            <person name="Schilthuizen M."/>
            <person name="Schranz E."/>
            <person name="Heidstra R."/>
            <person name="Miyata K."/>
            <person name="Fedorova E."/>
            <person name="Kohlen W."/>
            <person name="Bisseling T."/>
            <person name="Smit S."/>
            <person name="Geurts R."/>
        </authorList>
    </citation>
    <scope>NUCLEOTIDE SEQUENCE [LARGE SCALE GENOMIC DNA]</scope>
    <source>
        <strain evidence="2">cv. RG33-2</strain>
    </source>
</reference>
<proteinExistence type="predicted"/>
<evidence type="ECO:0000313" key="2">
    <source>
        <dbReference type="Proteomes" id="UP000237000"/>
    </source>
</evidence>
<name>A0A2P5BW76_TREOI</name>
<keyword evidence="2" id="KW-1185">Reference proteome</keyword>
<dbReference type="InParanoid" id="A0A2P5BW76"/>
<sequence length="126" mass="13912">MSKKRQKGTNEKTGLMRLRVTVHHHEFGSLIALSAAKIPAIWTVDQRTDDSPLVMPYNGLNISERHRAISSLSLRSSLEIWNKSPHGHGYVYALSSSSYSMSSISTSSYDIVSSSSPRPSEATVTF</sequence>
<organism evidence="1 2">
    <name type="scientific">Trema orientale</name>
    <name type="common">Charcoal tree</name>
    <name type="synonym">Celtis orientalis</name>
    <dbReference type="NCBI Taxonomy" id="63057"/>
    <lineage>
        <taxon>Eukaryota</taxon>
        <taxon>Viridiplantae</taxon>
        <taxon>Streptophyta</taxon>
        <taxon>Embryophyta</taxon>
        <taxon>Tracheophyta</taxon>
        <taxon>Spermatophyta</taxon>
        <taxon>Magnoliopsida</taxon>
        <taxon>eudicotyledons</taxon>
        <taxon>Gunneridae</taxon>
        <taxon>Pentapetalae</taxon>
        <taxon>rosids</taxon>
        <taxon>fabids</taxon>
        <taxon>Rosales</taxon>
        <taxon>Cannabaceae</taxon>
        <taxon>Trema</taxon>
    </lineage>
</organism>